<dbReference type="PANTHER" id="PTHR24064">
    <property type="entry name" value="SOLUTE CARRIER FAMILY 22 MEMBER"/>
    <property type="match status" value="1"/>
</dbReference>
<evidence type="ECO:0000256" key="2">
    <source>
        <dbReference type="ARBA" id="ARBA00022692"/>
    </source>
</evidence>
<comment type="subcellular location">
    <subcellularLocation>
        <location evidence="1">Membrane</location>
        <topology evidence="1">Multi-pass membrane protein</topology>
    </subcellularLocation>
</comment>
<reference evidence="7" key="1">
    <citation type="submission" date="2021-02" db="EMBL/GenBank/DDBJ databases">
        <authorList>
            <person name="Nowell W R."/>
        </authorList>
    </citation>
    <scope>NUCLEOTIDE SEQUENCE</scope>
</reference>
<sequence length="673" mass="75861">MSALTTPRFSISPYFAAYDPAKPTPVITKTVERLLSDAGSFGIYQIFVFLIIGLLAVIPSMVSFSYDFNLGTPDHRCRLSSNDTYDKPSEMYKIFLNSLHLTATEYDKKCTMLNNKSSLIFKPCDQGWIFDMNKYGETLTTELSLVCDKFHLRALTQNIYSAGVTGSILTGLLSDRWGRRKTIYLLVIILIIALNTMQLFLYSPTHKLLVFTICRFFQGFATTFFPVSLVLLLEITGPNRRVLAANTLAYSYVLGQIILAIISRQLKDYKLTYWALNIYVLPFVFIYILIPESPRWLVQQGRVMEARKIFERIFLINRRPLKNRLEVFYSRLPTDVIAAREAEQKIPNYLNVLKRLCQSKFMKKRCLLLIAVWAVAVSVYLGISSALPALTNQPHELFIAGAICEMIGLGVCHALASLVERRRLLIVFFIATALALALIPVTYDKQPDVSLAFALIGKLTASSCQLLIVVYTTETYPTALRSTGVGLSACIARLVAMMGPQLSATQYSVWFPLPYTVYSLASCLAALAATQLPHTHSPCKLPETVREVEKQHTEIIPIVPPSTQTLDQRRPSSALIRELGVVKRKPPKSVIFLTSKSRSRRYTTEVNLAQQENTDLRLPTINDMNEDEDENITVANHSASIISRISSLPTRLFLLQQNNNKDNNDNNNNNKYN</sequence>
<dbReference type="GO" id="GO:0016020">
    <property type="term" value="C:membrane"/>
    <property type="evidence" value="ECO:0007669"/>
    <property type="project" value="UniProtKB-SubCell"/>
</dbReference>
<dbReference type="Proteomes" id="UP000663854">
    <property type="component" value="Unassembled WGS sequence"/>
</dbReference>
<feature type="transmembrane region" description="Helical" evidence="5">
    <location>
        <begin position="424"/>
        <end position="443"/>
    </location>
</feature>
<keyword evidence="3 5" id="KW-1133">Transmembrane helix</keyword>
<feature type="transmembrane region" description="Helical" evidence="5">
    <location>
        <begin position="271"/>
        <end position="290"/>
    </location>
</feature>
<dbReference type="Gene3D" id="1.20.1250.20">
    <property type="entry name" value="MFS general substrate transporter like domains"/>
    <property type="match status" value="1"/>
</dbReference>
<proteinExistence type="predicted"/>
<keyword evidence="4 5" id="KW-0472">Membrane</keyword>
<feature type="transmembrane region" description="Helical" evidence="5">
    <location>
        <begin position="509"/>
        <end position="530"/>
    </location>
</feature>
<feature type="transmembrane region" description="Helical" evidence="5">
    <location>
        <begin position="43"/>
        <end position="66"/>
    </location>
</feature>
<organism evidence="7 10">
    <name type="scientific">Rotaria sordida</name>
    <dbReference type="NCBI Taxonomy" id="392033"/>
    <lineage>
        <taxon>Eukaryota</taxon>
        <taxon>Metazoa</taxon>
        <taxon>Spiralia</taxon>
        <taxon>Gnathifera</taxon>
        <taxon>Rotifera</taxon>
        <taxon>Eurotatoria</taxon>
        <taxon>Bdelloidea</taxon>
        <taxon>Philodinida</taxon>
        <taxon>Philodinidae</taxon>
        <taxon>Rotaria</taxon>
    </lineage>
</organism>
<comment type="caution">
    <text evidence="7">The sequence shown here is derived from an EMBL/GenBank/DDBJ whole genome shotgun (WGS) entry which is preliminary data.</text>
</comment>
<evidence type="ECO:0000313" key="8">
    <source>
        <dbReference type="EMBL" id="CAF1158691.1"/>
    </source>
</evidence>
<feature type="transmembrane region" description="Helical" evidence="5">
    <location>
        <begin position="245"/>
        <end position="265"/>
    </location>
</feature>
<evidence type="ECO:0000313" key="11">
    <source>
        <dbReference type="Proteomes" id="UP000663870"/>
    </source>
</evidence>
<feature type="domain" description="Major facilitator superfamily (MFS) profile" evidence="6">
    <location>
        <begin position="111"/>
        <end position="537"/>
    </location>
</feature>
<keyword evidence="2 5" id="KW-0812">Transmembrane</keyword>
<dbReference type="Proteomes" id="UP000663870">
    <property type="component" value="Unassembled WGS sequence"/>
</dbReference>
<dbReference type="EMBL" id="CAJNOL010000722">
    <property type="protein sequence ID" value="CAF1177954.1"/>
    <property type="molecule type" value="Genomic_DNA"/>
</dbReference>
<evidence type="ECO:0000256" key="4">
    <source>
        <dbReference type="ARBA" id="ARBA00023136"/>
    </source>
</evidence>
<feature type="transmembrane region" description="Helical" evidence="5">
    <location>
        <begin position="397"/>
        <end position="417"/>
    </location>
</feature>
<gene>
    <name evidence="8" type="ORF">JXQ802_LOCUS22134</name>
    <name evidence="9" type="ORF">JXQ802_LOCUS23178</name>
    <name evidence="7" type="ORF">PYM288_LOCUS1406</name>
</gene>
<dbReference type="EMBL" id="CAJNOL010000666">
    <property type="protein sequence ID" value="CAF1158691.1"/>
    <property type="molecule type" value="Genomic_DNA"/>
</dbReference>
<dbReference type="InterPro" id="IPR020846">
    <property type="entry name" value="MFS_dom"/>
</dbReference>
<feature type="transmembrane region" description="Helical" evidence="5">
    <location>
        <begin position="183"/>
        <end position="202"/>
    </location>
</feature>
<evidence type="ECO:0000313" key="7">
    <source>
        <dbReference type="EMBL" id="CAF0738447.1"/>
    </source>
</evidence>
<dbReference type="InterPro" id="IPR036259">
    <property type="entry name" value="MFS_trans_sf"/>
</dbReference>
<evidence type="ECO:0000256" key="3">
    <source>
        <dbReference type="ARBA" id="ARBA00022989"/>
    </source>
</evidence>
<evidence type="ECO:0000259" key="6">
    <source>
        <dbReference type="PROSITE" id="PS50850"/>
    </source>
</evidence>
<feature type="transmembrane region" description="Helical" evidence="5">
    <location>
        <begin position="208"/>
        <end position="233"/>
    </location>
</feature>
<feature type="transmembrane region" description="Helical" evidence="5">
    <location>
        <begin position="449"/>
        <end position="472"/>
    </location>
</feature>
<dbReference type="Pfam" id="PF07690">
    <property type="entry name" value="MFS_1"/>
    <property type="match status" value="1"/>
</dbReference>
<protein>
    <recommendedName>
        <fullName evidence="6">Major facilitator superfamily (MFS) profile domain-containing protein</fullName>
    </recommendedName>
</protein>
<evidence type="ECO:0000256" key="5">
    <source>
        <dbReference type="SAM" id="Phobius"/>
    </source>
</evidence>
<dbReference type="AlphaFoldDB" id="A0A813NHZ0"/>
<dbReference type="GO" id="GO:0022857">
    <property type="term" value="F:transmembrane transporter activity"/>
    <property type="evidence" value="ECO:0007669"/>
    <property type="project" value="InterPro"/>
</dbReference>
<evidence type="ECO:0000256" key="1">
    <source>
        <dbReference type="ARBA" id="ARBA00004141"/>
    </source>
</evidence>
<dbReference type="InterPro" id="IPR011701">
    <property type="entry name" value="MFS"/>
</dbReference>
<evidence type="ECO:0000313" key="10">
    <source>
        <dbReference type="Proteomes" id="UP000663854"/>
    </source>
</evidence>
<feature type="transmembrane region" description="Helical" evidence="5">
    <location>
        <begin position="366"/>
        <end position="391"/>
    </location>
</feature>
<evidence type="ECO:0000313" key="9">
    <source>
        <dbReference type="EMBL" id="CAF1177954.1"/>
    </source>
</evidence>
<keyword evidence="11" id="KW-1185">Reference proteome</keyword>
<dbReference type="PROSITE" id="PS50850">
    <property type="entry name" value="MFS"/>
    <property type="match status" value="1"/>
</dbReference>
<dbReference type="EMBL" id="CAJNOH010000007">
    <property type="protein sequence ID" value="CAF0738447.1"/>
    <property type="molecule type" value="Genomic_DNA"/>
</dbReference>
<accession>A0A813NHZ0</accession>
<dbReference type="SUPFAM" id="SSF103473">
    <property type="entry name" value="MFS general substrate transporter"/>
    <property type="match status" value="1"/>
</dbReference>
<name>A0A813NHZ0_9BILA</name>